<protein>
    <submittedName>
        <fullName evidence="1">Uncharacterized protein</fullName>
    </submittedName>
</protein>
<proteinExistence type="predicted"/>
<comment type="caution">
    <text evidence="1">The sequence shown here is derived from an EMBL/GenBank/DDBJ whole genome shotgun (WGS) entry which is preliminary data.</text>
</comment>
<dbReference type="Proteomes" id="UP000735302">
    <property type="component" value="Unassembled WGS sequence"/>
</dbReference>
<evidence type="ECO:0000313" key="2">
    <source>
        <dbReference type="Proteomes" id="UP000735302"/>
    </source>
</evidence>
<evidence type="ECO:0000313" key="1">
    <source>
        <dbReference type="EMBL" id="GFO14523.1"/>
    </source>
</evidence>
<gene>
    <name evidence="1" type="ORF">PoB_004102800</name>
</gene>
<accession>A0AAV4B5Z5</accession>
<keyword evidence="2" id="KW-1185">Reference proteome</keyword>
<reference evidence="1 2" key="1">
    <citation type="journal article" date="2021" name="Elife">
        <title>Chloroplast acquisition without the gene transfer in kleptoplastic sea slugs, Plakobranchus ocellatus.</title>
        <authorList>
            <person name="Maeda T."/>
            <person name="Takahashi S."/>
            <person name="Yoshida T."/>
            <person name="Shimamura S."/>
            <person name="Takaki Y."/>
            <person name="Nagai Y."/>
            <person name="Toyoda A."/>
            <person name="Suzuki Y."/>
            <person name="Arimoto A."/>
            <person name="Ishii H."/>
            <person name="Satoh N."/>
            <person name="Nishiyama T."/>
            <person name="Hasebe M."/>
            <person name="Maruyama T."/>
            <person name="Minagawa J."/>
            <person name="Obokata J."/>
            <person name="Shigenobu S."/>
        </authorList>
    </citation>
    <scope>NUCLEOTIDE SEQUENCE [LARGE SCALE GENOMIC DNA]</scope>
</reference>
<sequence length="214" mass="24515">MHSEKFPALAVHEFKGCCPELKHHAFVRTKPQVIDKIKEEVIVKKVGEIYSSNEDILEGPSNRRQIYNIKARSQTKSQVIPKANFADQVSALEELQHTMPFVKLIVRQYKKVPSVILYTEEQISDIKRFCCPPVTAESTVLGFDKTFNLSNIHVTVSVYKCLAVKRRSANDHFIFCGPLLLHGNSHKDTFFSFFPPFIWTTDGLSSSTNSWQRR</sequence>
<dbReference type="AlphaFoldDB" id="A0AAV4B5Z5"/>
<name>A0AAV4B5Z5_9GAST</name>
<organism evidence="1 2">
    <name type="scientific">Plakobranchus ocellatus</name>
    <dbReference type="NCBI Taxonomy" id="259542"/>
    <lineage>
        <taxon>Eukaryota</taxon>
        <taxon>Metazoa</taxon>
        <taxon>Spiralia</taxon>
        <taxon>Lophotrochozoa</taxon>
        <taxon>Mollusca</taxon>
        <taxon>Gastropoda</taxon>
        <taxon>Heterobranchia</taxon>
        <taxon>Euthyneura</taxon>
        <taxon>Panpulmonata</taxon>
        <taxon>Sacoglossa</taxon>
        <taxon>Placobranchoidea</taxon>
        <taxon>Plakobranchidae</taxon>
        <taxon>Plakobranchus</taxon>
    </lineage>
</organism>
<dbReference type="EMBL" id="BLXT01004576">
    <property type="protein sequence ID" value="GFO14523.1"/>
    <property type="molecule type" value="Genomic_DNA"/>
</dbReference>